<dbReference type="Proteomes" id="UP000034072">
    <property type="component" value="Unassembled WGS sequence"/>
</dbReference>
<dbReference type="SUPFAM" id="SSF52540">
    <property type="entry name" value="P-loop containing nucleoside triphosphate hydrolases"/>
    <property type="match status" value="1"/>
</dbReference>
<keyword evidence="3 5" id="KW-0547">Nucleotide-binding</keyword>
<comment type="catalytic activity">
    <reaction evidence="5 7">
        <text>AMP + ATP = 2 ADP</text>
        <dbReference type="Rhea" id="RHEA:12973"/>
        <dbReference type="ChEBI" id="CHEBI:30616"/>
        <dbReference type="ChEBI" id="CHEBI:456215"/>
        <dbReference type="ChEBI" id="CHEBI:456216"/>
        <dbReference type="EC" id="2.7.4.3"/>
    </reaction>
</comment>
<dbReference type="HAMAP" id="MF_00235">
    <property type="entry name" value="Adenylate_kinase_Adk"/>
    <property type="match status" value="1"/>
</dbReference>
<evidence type="ECO:0000256" key="7">
    <source>
        <dbReference type="RuleBase" id="RU003331"/>
    </source>
</evidence>
<comment type="similarity">
    <text evidence="5 6">Belongs to the adenylate kinase family.</text>
</comment>
<keyword evidence="2 5" id="KW-0545">Nucleotide biosynthesis</keyword>
<feature type="binding site" evidence="5">
    <location>
        <position position="142"/>
    </location>
    <ligand>
        <name>ATP</name>
        <dbReference type="ChEBI" id="CHEBI:30616"/>
    </ligand>
</feature>
<comment type="pathway">
    <text evidence="5">Purine metabolism; AMP biosynthesis via salvage pathway; AMP from ADP: step 1/1.</text>
</comment>
<accession>A0A0G0TQD2</accession>
<comment type="caution">
    <text evidence="5">Lacks conserved residue(s) required for the propagation of feature annotation.</text>
</comment>
<comment type="subcellular location">
    <subcellularLocation>
        <location evidence="5 7">Cytoplasm</location>
    </subcellularLocation>
</comment>
<dbReference type="InterPro" id="IPR000850">
    <property type="entry name" value="Adenylat/UMP-CMP_kin"/>
</dbReference>
<organism evidence="8 9">
    <name type="scientific">Candidatus Yanofskybacteria bacterium GW2011_GWE2_40_11</name>
    <dbReference type="NCBI Taxonomy" id="1619033"/>
    <lineage>
        <taxon>Bacteria</taxon>
        <taxon>Candidatus Yanofskyibacteriota</taxon>
    </lineage>
</organism>
<comment type="domain">
    <text evidence="5">Consists of three domains, a large central CORE domain and two small peripheral domains, NMPbind and LID, which undergo movements during catalysis. The LID domain closes over the site of phosphoryl transfer upon ATP binding. Assembling and dissambling the active center during each catalytic cycle provides an effective means to prevent ATP hydrolysis.</text>
</comment>
<dbReference type="CDD" id="cd01428">
    <property type="entry name" value="ADK"/>
    <property type="match status" value="1"/>
</dbReference>
<dbReference type="EMBL" id="LBXZ01000010">
    <property type="protein sequence ID" value="KKR40067.1"/>
    <property type="molecule type" value="Genomic_DNA"/>
</dbReference>
<keyword evidence="1 5" id="KW-0808">Transferase</keyword>
<dbReference type="GO" id="GO:0005737">
    <property type="term" value="C:cytoplasm"/>
    <property type="evidence" value="ECO:0007669"/>
    <property type="project" value="UniProtKB-SubCell"/>
</dbReference>
<evidence type="ECO:0000313" key="8">
    <source>
        <dbReference type="EMBL" id="KKR40067.1"/>
    </source>
</evidence>
<keyword evidence="5 7" id="KW-0067">ATP-binding</keyword>
<evidence type="ECO:0000256" key="2">
    <source>
        <dbReference type="ARBA" id="ARBA00022727"/>
    </source>
</evidence>
<dbReference type="PATRIC" id="fig|1619033.3.peg.714"/>
<dbReference type="AlphaFoldDB" id="A0A0G0TQD2"/>
<evidence type="ECO:0000313" key="9">
    <source>
        <dbReference type="Proteomes" id="UP000034072"/>
    </source>
</evidence>
<protein>
    <recommendedName>
        <fullName evidence="5 7">Adenylate kinase</fullName>
        <shortName evidence="5">AK</shortName>
        <ecNumber evidence="5 7">2.7.4.3</ecNumber>
    </recommendedName>
    <alternativeName>
        <fullName evidence="5">ATP-AMP transphosphorylase</fullName>
    </alternativeName>
    <alternativeName>
        <fullName evidence="5">ATP:AMP phosphotransferase</fullName>
    </alternativeName>
    <alternativeName>
        <fullName evidence="5">Adenylate monophosphate kinase</fullName>
    </alternativeName>
</protein>
<dbReference type="PANTHER" id="PTHR23359">
    <property type="entry name" value="NUCLEOTIDE KINASE"/>
    <property type="match status" value="1"/>
</dbReference>
<comment type="caution">
    <text evidence="8">The sequence shown here is derived from an EMBL/GenBank/DDBJ whole genome shotgun (WGS) entry which is preliminary data.</text>
</comment>
<dbReference type="PRINTS" id="PR00094">
    <property type="entry name" value="ADENYLTKNASE"/>
</dbReference>
<name>A0A0G0TQD2_9BACT</name>
<keyword evidence="5" id="KW-0963">Cytoplasm</keyword>
<feature type="binding site" evidence="5">
    <location>
        <position position="185"/>
    </location>
    <ligand>
        <name>AMP</name>
        <dbReference type="ChEBI" id="CHEBI:456215"/>
    </ligand>
</feature>
<dbReference type="EC" id="2.7.4.3" evidence="5 7"/>
<dbReference type="GO" id="GO:0044209">
    <property type="term" value="P:AMP salvage"/>
    <property type="evidence" value="ECO:0007669"/>
    <property type="project" value="UniProtKB-UniRule"/>
</dbReference>
<feature type="binding site" evidence="5">
    <location>
        <position position="214"/>
    </location>
    <ligand>
        <name>ATP</name>
        <dbReference type="ChEBI" id="CHEBI:30616"/>
    </ligand>
</feature>
<dbReference type="Pfam" id="PF00406">
    <property type="entry name" value="ADK"/>
    <property type="match status" value="1"/>
</dbReference>
<proteinExistence type="inferred from homology"/>
<dbReference type="InterPro" id="IPR027417">
    <property type="entry name" value="P-loop_NTPase"/>
</dbReference>
<dbReference type="Gene3D" id="3.40.50.300">
    <property type="entry name" value="P-loop containing nucleotide triphosphate hydrolases"/>
    <property type="match status" value="1"/>
</dbReference>
<feature type="binding site" evidence="5">
    <location>
        <begin position="17"/>
        <end position="22"/>
    </location>
    <ligand>
        <name>ATP</name>
        <dbReference type="ChEBI" id="CHEBI:30616"/>
    </ligand>
</feature>
<sequence length="229" mass="26412">MESHPRKKAVILIGAPGSGKGTQAEILAKKFNLFHLQTSRLIEPIINNQELVKNDPETAEVKRLWDAGELVPFTWVVKIMFNKIEEVDSGPMEGIVFDGSPRTIDEARLEIPLLNEIFNQDQVKIFYIRLGPEESFKRNSRRRICEANQHPIPNFEEFKDVAVCPQDGSRLIVRSLDDPEVIRERYKVFLRRTEPIIGYLKETGYKVFEINGEQSIDKVTQDILYELSK</sequence>
<dbReference type="GO" id="GO:0005524">
    <property type="term" value="F:ATP binding"/>
    <property type="evidence" value="ECO:0007669"/>
    <property type="project" value="UniProtKB-UniRule"/>
</dbReference>
<comment type="function">
    <text evidence="5">Catalyzes the reversible transfer of the terminal phosphate group between ATP and AMP. Plays an important role in cellular energy homeostasis and in adenine nucleotide metabolism.</text>
</comment>
<dbReference type="GO" id="GO:0004017">
    <property type="term" value="F:AMP kinase activity"/>
    <property type="evidence" value="ECO:0007669"/>
    <property type="project" value="UniProtKB-UniRule"/>
</dbReference>
<dbReference type="UniPathway" id="UPA00588">
    <property type="reaction ID" value="UER00649"/>
</dbReference>
<evidence type="ECO:0000256" key="4">
    <source>
        <dbReference type="ARBA" id="ARBA00022777"/>
    </source>
</evidence>
<feature type="binding site" evidence="5">
    <location>
        <begin position="69"/>
        <end position="71"/>
    </location>
    <ligand>
        <name>AMP</name>
        <dbReference type="ChEBI" id="CHEBI:456215"/>
    </ligand>
</feature>
<feature type="binding site" evidence="5">
    <location>
        <position position="174"/>
    </location>
    <ligand>
        <name>AMP</name>
        <dbReference type="ChEBI" id="CHEBI:456215"/>
    </ligand>
</feature>
<evidence type="ECO:0000256" key="3">
    <source>
        <dbReference type="ARBA" id="ARBA00022741"/>
    </source>
</evidence>
<comment type="subunit">
    <text evidence="5 7">Monomer.</text>
</comment>
<reference evidence="8 9" key="1">
    <citation type="journal article" date="2015" name="Nature">
        <title>rRNA introns, odd ribosomes, and small enigmatic genomes across a large radiation of phyla.</title>
        <authorList>
            <person name="Brown C.T."/>
            <person name="Hug L.A."/>
            <person name="Thomas B.C."/>
            <person name="Sharon I."/>
            <person name="Castelle C.J."/>
            <person name="Singh A."/>
            <person name="Wilkins M.J."/>
            <person name="Williams K.H."/>
            <person name="Banfield J.F."/>
        </authorList>
    </citation>
    <scope>NUCLEOTIDE SEQUENCE [LARGE SCALE GENOMIC DNA]</scope>
</reference>
<evidence type="ECO:0000256" key="6">
    <source>
        <dbReference type="RuleBase" id="RU003330"/>
    </source>
</evidence>
<keyword evidence="4 5" id="KW-0418">Kinase</keyword>
<feature type="binding site" evidence="5">
    <location>
        <position position="38"/>
    </location>
    <ligand>
        <name>AMP</name>
        <dbReference type="ChEBI" id="CHEBI:456215"/>
    </ligand>
</feature>
<evidence type="ECO:0000256" key="5">
    <source>
        <dbReference type="HAMAP-Rule" id="MF_00235"/>
    </source>
</evidence>
<gene>
    <name evidence="5" type="primary">adk</name>
    <name evidence="8" type="ORF">UT75_C0010G0006</name>
</gene>
<evidence type="ECO:0000256" key="1">
    <source>
        <dbReference type="ARBA" id="ARBA00022679"/>
    </source>
</evidence>